<dbReference type="InterPro" id="IPR011333">
    <property type="entry name" value="SKP1/BTB/POZ_sf"/>
</dbReference>
<dbReference type="Gene3D" id="2.130.10.30">
    <property type="entry name" value="Regulator of chromosome condensation 1/beta-lactamase-inhibitor protein II"/>
    <property type="match status" value="1"/>
</dbReference>
<dbReference type="Proteomes" id="UP001150062">
    <property type="component" value="Unassembled WGS sequence"/>
</dbReference>
<name>A0ABQ8Z4N8_9EUKA</name>
<dbReference type="InterPro" id="IPR009091">
    <property type="entry name" value="RCC1/BLIP-II"/>
</dbReference>
<gene>
    <name evidence="5" type="ORF">M0813_01638</name>
</gene>
<feature type="repeat" description="RCC1" evidence="2">
    <location>
        <begin position="224"/>
        <end position="277"/>
    </location>
</feature>
<dbReference type="Pfam" id="PF00651">
    <property type="entry name" value="BTB"/>
    <property type="match status" value="1"/>
</dbReference>
<evidence type="ECO:0000256" key="1">
    <source>
        <dbReference type="ARBA" id="ARBA00022737"/>
    </source>
</evidence>
<dbReference type="EMBL" id="JAOAOG010000054">
    <property type="protein sequence ID" value="KAJ6251867.1"/>
    <property type="molecule type" value="Genomic_DNA"/>
</dbReference>
<comment type="caution">
    <text evidence="5">The sequence shown here is derived from an EMBL/GenBank/DDBJ whole genome shotgun (WGS) entry which is preliminary data.</text>
</comment>
<dbReference type="PRINTS" id="PR00633">
    <property type="entry name" value="RCCNDNSATION"/>
</dbReference>
<reference evidence="5" key="1">
    <citation type="submission" date="2022-08" db="EMBL/GenBank/DDBJ databases">
        <title>Novel sulfate-reducing endosymbionts in the free-living metamonad Anaeramoeba.</title>
        <authorList>
            <person name="Jerlstrom-Hultqvist J."/>
            <person name="Cepicka I."/>
            <person name="Gallot-Lavallee L."/>
            <person name="Salas-Leiva D."/>
            <person name="Curtis B.A."/>
            <person name="Zahonova K."/>
            <person name="Pipaliya S."/>
            <person name="Dacks J."/>
            <person name="Roger A.J."/>
        </authorList>
    </citation>
    <scope>NUCLEOTIDE SEQUENCE</scope>
    <source>
        <strain evidence="5">Schooner1</strain>
    </source>
</reference>
<dbReference type="InterPro" id="IPR051709">
    <property type="entry name" value="Ub-ligase/GTPase-reg"/>
</dbReference>
<keyword evidence="1" id="KW-0677">Repeat</keyword>
<evidence type="ECO:0000259" key="4">
    <source>
        <dbReference type="PROSITE" id="PS50097"/>
    </source>
</evidence>
<evidence type="ECO:0000313" key="6">
    <source>
        <dbReference type="Proteomes" id="UP001150062"/>
    </source>
</evidence>
<accession>A0ABQ8Z4N8</accession>
<dbReference type="PANTHER" id="PTHR45622:SF70">
    <property type="entry name" value="SECRETION-REGULATING GUANINE NUCLEOTIDE EXCHANGE FACTOR"/>
    <property type="match status" value="1"/>
</dbReference>
<evidence type="ECO:0000256" key="3">
    <source>
        <dbReference type="SAM" id="MobiDB-lite"/>
    </source>
</evidence>
<feature type="domain" description="BTB" evidence="4">
    <location>
        <begin position="495"/>
        <end position="581"/>
    </location>
</feature>
<dbReference type="Gene3D" id="3.30.710.10">
    <property type="entry name" value="Potassium Channel Kv1.1, Chain A"/>
    <property type="match status" value="2"/>
</dbReference>
<protein>
    <submittedName>
        <fullName evidence="5">Btk-binding protein-related</fullName>
    </submittedName>
</protein>
<organism evidence="5 6">
    <name type="scientific">Anaeramoeba flamelloides</name>
    <dbReference type="NCBI Taxonomy" id="1746091"/>
    <lineage>
        <taxon>Eukaryota</taxon>
        <taxon>Metamonada</taxon>
        <taxon>Anaeramoebidae</taxon>
        <taxon>Anaeramoeba</taxon>
    </lineage>
</organism>
<evidence type="ECO:0000256" key="2">
    <source>
        <dbReference type="PROSITE-ProRule" id="PRU00235"/>
    </source>
</evidence>
<dbReference type="InterPro" id="IPR000408">
    <property type="entry name" value="Reg_chr_condens"/>
</dbReference>
<evidence type="ECO:0000313" key="5">
    <source>
        <dbReference type="EMBL" id="KAJ6251867.1"/>
    </source>
</evidence>
<feature type="region of interest" description="Disordered" evidence="3">
    <location>
        <begin position="1"/>
        <end position="22"/>
    </location>
</feature>
<dbReference type="SUPFAM" id="SSF50985">
    <property type="entry name" value="RCC1/BLIP-II"/>
    <property type="match status" value="1"/>
</dbReference>
<dbReference type="PROSITE" id="PS50097">
    <property type="entry name" value="BTB"/>
    <property type="match status" value="1"/>
</dbReference>
<sequence length="634" mass="73528">MFSKNLLSQSDEDEQNEPEKSDVYFSGQTKSYSLLFSRSIDIKNRFVPITKIKRPKKIVIGNSQHALVLYPNNKLELYHEKLGIQKFEIQNEQIKDIVASAQNYQIVTRSGKLYSLASGKDCSYQLKIPITDFIRSTFKEIRQVTFFEEKNLSIDKIAMGYCTNYYLCTDGQFFTSGYSDEGRLGLGQKDNTTHQLKPVKIFQDVERIFSGIHGLSCFFITNSNQLYAFGNNSHGKLGIGNGDIQYKPQMVKTEQFQADDIEHLITAQYHSILITKDGRTFSSGSPIYNGIDVKKEIFTQIPTLKDKFIIRIATGEYRQLALSQEGELFCWGFTNCSTPSTTYKKNIKTPQIIQLPNLNNMSPNSIQISCGSRSTFIYNNVGNTLSLDFEHFFKNGKFTDCALGTKENEIKCHKLLIELRTNNTKLEQINKLIEEKCYSKEQLQNFLKWIYYEEINNATQLEEIFTSLNLSPLHKENEHSLKNDLLRLYKEEDSKDFILLVQIQDEDEDDDNDDDNDEDEPEEIPVHKIVLLARSGLFREMFKNIDQKEETNSVKDYSGKSIETLEILIKYFYTEKIELTADDDPQLILEELEDAQEYYQLNENCNLNHELDRIKTQLLKKLKILLFYLFSLHF</sequence>
<dbReference type="InterPro" id="IPR000210">
    <property type="entry name" value="BTB/POZ_dom"/>
</dbReference>
<dbReference type="PROSITE" id="PS50012">
    <property type="entry name" value="RCC1_3"/>
    <property type="match status" value="1"/>
</dbReference>
<dbReference type="SUPFAM" id="SSF54695">
    <property type="entry name" value="POZ domain"/>
    <property type="match status" value="1"/>
</dbReference>
<keyword evidence="6" id="KW-1185">Reference proteome</keyword>
<dbReference type="CDD" id="cd18186">
    <property type="entry name" value="BTB_POZ_ZBTB_KLHL-like"/>
    <property type="match status" value="1"/>
</dbReference>
<dbReference type="PANTHER" id="PTHR45622">
    <property type="entry name" value="UBIQUITIN-PROTEIN LIGASE E3A-RELATED"/>
    <property type="match status" value="1"/>
</dbReference>
<proteinExistence type="predicted"/>
<dbReference type="Pfam" id="PF00415">
    <property type="entry name" value="RCC1"/>
    <property type="match status" value="1"/>
</dbReference>